<comment type="caution">
    <text evidence="9">The sequence shown here is derived from an EMBL/GenBank/DDBJ whole genome shotgun (WGS) entry which is preliminary data.</text>
</comment>
<keyword evidence="2 8" id="KW-0645">Protease</keyword>
<evidence type="ECO:0000313" key="9">
    <source>
        <dbReference type="EMBL" id="NGQ93431.1"/>
    </source>
</evidence>
<organism evidence="9 10">
    <name type="scientific">Paragemmobacter kunshanensis</name>
    <dbReference type="NCBI Taxonomy" id="2583234"/>
    <lineage>
        <taxon>Bacteria</taxon>
        <taxon>Pseudomonadati</taxon>
        <taxon>Pseudomonadota</taxon>
        <taxon>Alphaproteobacteria</taxon>
        <taxon>Rhodobacterales</taxon>
        <taxon>Paracoccaceae</taxon>
        <taxon>Paragemmobacter</taxon>
    </lineage>
</organism>
<keyword evidence="4 8" id="KW-0378">Hydrolase</keyword>
<reference evidence="9 10" key="1">
    <citation type="submission" date="2020-02" db="EMBL/GenBank/DDBJ databases">
        <title>Rhodobacter translucens sp. nov., a novel bacterium isolated from activated sludge.</title>
        <authorList>
            <person name="Liu J."/>
        </authorList>
    </citation>
    <scope>NUCLEOTIDE SEQUENCE [LARGE SCALE GENOMIC DNA]</scope>
    <source>
        <strain evidence="9 10">HX-7-19</strain>
    </source>
</reference>
<evidence type="ECO:0000256" key="5">
    <source>
        <dbReference type="ARBA" id="ARBA00023124"/>
    </source>
</evidence>
<dbReference type="AlphaFoldDB" id="A0A6M1UBQ8"/>
<dbReference type="SUPFAM" id="SSF143081">
    <property type="entry name" value="BB1717-like"/>
    <property type="match status" value="1"/>
</dbReference>
<dbReference type="GO" id="GO:0008233">
    <property type="term" value="F:peptidase activity"/>
    <property type="evidence" value="ECO:0007669"/>
    <property type="project" value="UniProtKB-KW"/>
</dbReference>
<dbReference type="Pfam" id="PF02586">
    <property type="entry name" value="SRAP"/>
    <property type="match status" value="1"/>
</dbReference>
<dbReference type="Proteomes" id="UP000474758">
    <property type="component" value="Unassembled WGS sequence"/>
</dbReference>
<keyword evidence="5" id="KW-0190">Covalent protein-DNA linkage</keyword>
<gene>
    <name evidence="9" type="ORF">G5V65_21345</name>
</gene>
<evidence type="ECO:0000256" key="8">
    <source>
        <dbReference type="RuleBase" id="RU364100"/>
    </source>
</evidence>
<keyword evidence="6" id="KW-0238">DNA-binding</keyword>
<dbReference type="PANTHER" id="PTHR13604">
    <property type="entry name" value="DC12-RELATED"/>
    <property type="match status" value="1"/>
</dbReference>
<dbReference type="GO" id="GO:0006508">
    <property type="term" value="P:proteolysis"/>
    <property type="evidence" value="ECO:0007669"/>
    <property type="project" value="UniProtKB-KW"/>
</dbReference>
<dbReference type="RefSeq" id="WP_165054553.1">
    <property type="nucleotide sequence ID" value="NZ_JAALFE010000057.1"/>
</dbReference>
<dbReference type="PANTHER" id="PTHR13604:SF0">
    <property type="entry name" value="ABASIC SITE PROCESSING PROTEIN HMCES"/>
    <property type="match status" value="1"/>
</dbReference>
<evidence type="ECO:0000256" key="7">
    <source>
        <dbReference type="ARBA" id="ARBA00023239"/>
    </source>
</evidence>
<evidence type="ECO:0000256" key="4">
    <source>
        <dbReference type="ARBA" id="ARBA00022801"/>
    </source>
</evidence>
<sequence>MCGRITLAEMSWAEFRSWLTLASAPQGVIPSRYNVAPTAMVPIVRTGEEGPEGALARWWLIPGWYRSPLATWKASTFNARVEEAARKPAFRDAWRHRRCAVLASGYYEWQQLPDGKHPHYIHPAGNAPALLMAGLCSEVRLPDFEGLTCTIITEPARGPMAAIHDRMPLLIAPQTLPDWLSGVVGVEVPRLPLDGLTWHEVGRAVGSVRNDDASLIEPIEV</sequence>
<dbReference type="GO" id="GO:0016829">
    <property type="term" value="F:lyase activity"/>
    <property type="evidence" value="ECO:0007669"/>
    <property type="project" value="UniProtKB-KW"/>
</dbReference>
<dbReference type="EMBL" id="JAALFE010000057">
    <property type="protein sequence ID" value="NGQ93431.1"/>
    <property type="molecule type" value="Genomic_DNA"/>
</dbReference>
<dbReference type="GO" id="GO:0106300">
    <property type="term" value="P:protein-DNA covalent cross-linking repair"/>
    <property type="evidence" value="ECO:0007669"/>
    <property type="project" value="InterPro"/>
</dbReference>
<keyword evidence="7" id="KW-0456">Lyase</keyword>
<dbReference type="EC" id="3.4.-.-" evidence="8"/>
<accession>A0A6M1UBQ8</accession>
<dbReference type="InterPro" id="IPR036590">
    <property type="entry name" value="SRAP-like"/>
</dbReference>
<protein>
    <recommendedName>
        <fullName evidence="8">Abasic site processing protein</fullName>
        <ecNumber evidence="8">3.4.-.-</ecNumber>
    </recommendedName>
</protein>
<dbReference type="GO" id="GO:0003697">
    <property type="term" value="F:single-stranded DNA binding"/>
    <property type="evidence" value="ECO:0007669"/>
    <property type="project" value="InterPro"/>
</dbReference>
<comment type="similarity">
    <text evidence="1 8">Belongs to the SOS response-associated peptidase family.</text>
</comment>
<evidence type="ECO:0000313" key="10">
    <source>
        <dbReference type="Proteomes" id="UP000474758"/>
    </source>
</evidence>
<dbReference type="InterPro" id="IPR003738">
    <property type="entry name" value="SRAP"/>
</dbReference>
<keyword evidence="3" id="KW-0227">DNA damage</keyword>
<dbReference type="Gene3D" id="3.90.1680.10">
    <property type="entry name" value="SOS response associated peptidase-like"/>
    <property type="match status" value="1"/>
</dbReference>
<name>A0A6M1UBQ8_9RHOB</name>
<evidence type="ECO:0000256" key="3">
    <source>
        <dbReference type="ARBA" id="ARBA00022763"/>
    </source>
</evidence>
<evidence type="ECO:0000256" key="2">
    <source>
        <dbReference type="ARBA" id="ARBA00022670"/>
    </source>
</evidence>
<evidence type="ECO:0000256" key="1">
    <source>
        <dbReference type="ARBA" id="ARBA00008136"/>
    </source>
</evidence>
<keyword evidence="10" id="KW-1185">Reference proteome</keyword>
<proteinExistence type="inferred from homology"/>
<evidence type="ECO:0000256" key="6">
    <source>
        <dbReference type="ARBA" id="ARBA00023125"/>
    </source>
</evidence>